<dbReference type="EMBL" id="JAVDQF010000001">
    <property type="protein sequence ID" value="MDR6267976.1"/>
    <property type="molecule type" value="Genomic_DNA"/>
</dbReference>
<accession>A0ABU1J7Z3</accession>
<dbReference type="InterPro" id="IPR023393">
    <property type="entry name" value="START-like_dom_sf"/>
</dbReference>
<evidence type="ECO:0008006" key="3">
    <source>
        <dbReference type="Google" id="ProtNLM"/>
    </source>
</evidence>
<protein>
    <recommendedName>
        <fullName evidence="3">ATPase</fullName>
    </recommendedName>
</protein>
<dbReference type="SUPFAM" id="SSF55961">
    <property type="entry name" value="Bet v1-like"/>
    <property type="match status" value="1"/>
</dbReference>
<keyword evidence="2" id="KW-1185">Reference proteome</keyword>
<name>A0ABU1J7Z3_9MICC</name>
<evidence type="ECO:0000313" key="2">
    <source>
        <dbReference type="Proteomes" id="UP001185069"/>
    </source>
</evidence>
<reference evidence="1 2" key="1">
    <citation type="submission" date="2023-07" db="EMBL/GenBank/DDBJ databases">
        <title>Sequencing the genomes of 1000 actinobacteria strains.</title>
        <authorList>
            <person name="Klenk H.-P."/>
        </authorList>
    </citation>
    <scope>NUCLEOTIDE SEQUENCE [LARGE SCALE GENOMIC DNA]</scope>
    <source>
        <strain evidence="1 2">DSM 14555</strain>
    </source>
</reference>
<dbReference type="Proteomes" id="UP001185069">
    <property type="component" value="Unassembled WGS sequence"/>
</dbReference>
<organism evidence="1 2">
    <name type="scientific">Arthrobacter russicus</name>
    <dbReference type="NCBI Taxonomy" id="172040"/>
    <lineage>
        <taxon>Bacteria</taxon>
        <taxon>Bacillati</taxon>
        <taxon>Actinomycetota</taxon>
        <taxon>Actinomycetes</taxon>
        <taxon>Micrococcales</taxon>
        <taxon>Micrococcaceae</taxon>
        <taxon>Arthrobacter</taxon>
    </lineage>
</organism>
<dbReference type="RefSeq" id="WP_309795322.1">
    <property type="nucleotide sequence ID" value="NZ_BAAAHY010000006.1"/>
</dbReference>
<dbReference type="Gene3D" id="3.30.530.20">
    <property type="match status" value="1"/>
</dbReference>
<evidence type="ECO:0000313" key="1">
    <source>
        <dbReference type="EMBL" id="MDR6267976.1"/>
    </source>
</evidence>
<proteinExistence type="predicted"/>
<comment type="caution">
    <text evidence="1">The sequence shown here is derived from an EMBL/GenBank/DDBJ whole genome shotgun (WGS) entry which is preliminary data.</text>
</comment>
<sequence>MSRKFDVNTEAVANGRPEQVWAAVVAGGSGWQWPAEVEPRLGGAGPFGSEVTAWQPPNHFGIEMTGPDGFFNILDYVFEELPDESTRVRYRHSGIFLTEMSDDEWANQYDGVRLHTAFYLHTLGQYVQYFAGRQAAFADVQGPDASGSAQAFEVLKQAIGAEQQGQQISFEVPGIGTIAGELDYLTEHFAGVRTANAMYRFFGRNAFGQVVGMTIHEFGEAAEVHDAQWQEWLAGLY</sequence>
<gene>
    <name evidence="1" type="ORF">JOE69_000214</name>
</gene>